<sequence>MQGSKHIGWSRSIFALILSMLSTLDFDHSQINDINNIINGCHDVRTSILISGLPGKTLVSKHILSDVGHNHGLYINCMSIYNSSDLYKSIQLVVECRKRKTSSI</sequence>
<dbReference type="AlphaFoldDB" id="A0AAW2ZI26"/>
<feature type="signal peptide" evidence="1">
    <location>
        <begin position="1"/>
        <end position="29"/>
    </location>
</feature>
<gene>
    <name evidence="2" type="ORF">AKO1_003858</name>
</gene>
<dbReference type="Proteomes" id="UP001431209">
    <property type="component" value="Unassembled WGS sequence"/>
</dbReference>
<evidence type="ECO:0000256" key="1">
    <source>
        <dbReference type="SAM" id="SignalP"/>
    </source>
</evidence>
<protein>
    <submittedName>
        <fullName evidence="2">Uncharacterized protein</fullName>
    </submittedName>
</protein>
<name>A0AAW2ZI26_9EUKA</name>
<feature type="chain" id="PRO_5043430653" evidence="1">
    <location>
        <begin position="30"/>
        <end position="104"/>
    </location>
</feature>
<evidence type="ECO:0000313" key="3">
    <source>
        <dbReference type="Proteomes" id="UP001431209"/>
    </source>
</evidence>
<evidence type="ECO:0000313" key="2">
    <source>
        <dbReference type="EMBL" id="KAL0488791.1"/>
    </source>
</evidence>
<comment type="caution">
    <text evidence="2">The sequence shown here is derived from an EMBL/GenBank/DDBJ whole genome shotgun (WGS) entry which is preliminary data.</text>
</comment>
<reference evidence="2 3" key="1">
    <citation type="submission" date="2024-03" db="EMBL/GenBank/DDBJ databases">
        <title>The Acrasis kona genome and developmental transcriptomes reveal deep origins of eukaryotic multicellular pathways.</title>
        <authorList>
            <person name="Sheikh S."/>
            <person name="Fu C.-J."/>
            <person name="Brown M.W."/>
            <person name="Baldauf S.L."/>
        </authorList>
    </citation>
    <scope>NUCLEOTIDE SEQUENCE [LARGE SCALE GENOMIC DNA]</scope>
    <source>
        <strain evidence="2 3">ATCC MYA-3509</strain>
    </source>
</reference>
<proteinExistence type="predicted"/>
<dbReference type="EMBL" id="JAOPGA020001475">
    <property type="protein sequence ID" value="KAL0488791.1"/>
    <property type="molecule type" value="Genomic_DNA"/>
</dbReference>
<dbReference type="InterPro" id="IPR027417">
    <property type="entry name" value="P-loop_NTPase"/>
</dbReference>
<keyword evidence="3" id="KW-1185">Reference proteome</keyword>
<organism evidence="2 3">
    <name type="scientific">Acrasis kona</name>
    <dbReference type="NCBI Taxonomy" id="1008807"/>
    <lineage>
        <taxon>Eukaryota</taxon>
        <taxon>Discoba</taxon>
        <taxon>Heterolobosea</taxon>
        <taxon>Tetramitia</taxon>
        <taxon>Eutetramitia</taxon>
        <taxon>Acrasidae</taxon>
        <taxon>Acrasis</taxon>
    </lineage>
</organism>
<accession>A0AAW2ZI26</accession>
<keyword evidence="1" id="KW-0732">Signal</keyword>
<dbReference type="Gene3D" id="3.40.50.300">
    <property type="entry name" value="P-loop containing nucleotide triphosphate hydrolases"/>
    <property type="match status" value="1"/>
</dbReference>